<dbReference type="Proteomes" id="UP000005239">
    <property type="component" value="Unassembled WGS sequence"/>
</dbReference>
<dbReference type="AlphaFoldDB" id="A0A8R1UNY6"/>
<keyword evidence="3" id="KW-1185">Reference proteome</keyword>
<gene>
    <name evidence="2" type="primary">WBGene00273716</name>
</gene>
<accession>A0A8R1UNY6</accession>
<proteinExistence type="predicted"/>
<reference evidence="2" key="2">
    <citation type="submission" date="2022-06" db="UniProtKB">
        <authorList>
            <consortium name="EnsemblMetazoa"/>
        </authorList>
    </citation>
    <scope>IDENTIFICATION</scope>
    <source>
        <strain evidence="2">PS312</strain>
    </source>
</reference>
<organism evidence="2 3">
    <name type="scientific">Pristionchus pacificus</name>
    <name type="common">Parasitic nematode worm</name>
    <dbReference type="NCBI Taxonomy" id="54126"/>
    <lineage>
        <taxon>Eukaryota</taxon>
        <taxon>Metazoa</taxon>
        <taxon>Ecdysozoa</taxon>
        <taxon>Nematoda</taxon>
        <taxon>Chromadorea</taxon>
        <taxon>Rhabditida</taxon>
        <taxon>Rhabditina</taxon>
        <taxon>Diplogasteromorpha</taxon>
        <taxon>Diplogasteroidea</taxon>
        <taxon>Neodiplogasteridae</taxon>
        <taxon>Pristionchus</taxon>
    </lineage>
</organism>
<evidence type="ECO:0008006" key="4">
    <source>
        <dbReference type="Google" id="ProtNLM"/>
    </source>
</evidence>
<evidence type="ECO:0000313" key="3">
    <source>
        <dbReference type="Proteomes" id="UP000005239"/>
    </source>
</evidence>
<feature type="chain" id="PRO_5035811897" description="UPAR/Ly6 domain-containing protein" evidence="1">
    <location>
        <begin position="17"/>
        <end position="108"/>
    </location>
</feature>
<dbReference type="EnsemblMetazoa" id="PPA35347.1">
    <property type="protein sequence ID" value="PPA35347.1"/>
    <property type="gene ID" value="WBGene00273716"/>
</dbReference>
<keyword evidence="1" id="KW-0732">Signal</keyword>
<reference evidence="3" key="1">
    <citation type="journal article" date="2008" name="Nat. Genet.">
        <title>The Pristionchus pacificus genome provides a unique perspective on nematode lifestyle and parasitism.</title>
        <authorList>
            <person name="Dieterich C."/>
            <person name="Clifton S.W."/>
            <person name="Schuster L.N."/>
            <person name="Chinwalla A."/>
            <person name="Delehaunty K."/>
            <person name="Dinkelacker I."/>
            <person name="Fulton L."/>
            <person name="Fulton R."/>
            <person name="Godfrey J."/>
            <person name="Minx P."/>
            <person name="Mitreva M."/>
            <person name="Roeseler W."/>
            <person name="Tian H."/>
            <person name="Witte H."/>
            <person name="Yang S.P."/>
            <person name="Wilson R.K."/>
            <person name="Sommer R.J."/>
        </authorList>
    </citation>
    <scope>NUCLEOTIDE SEQUENCE [LARGE SCALE GENOMIC DNA]</scope>
    <source>
        <strain evidence="3">PS312</strain>
    </source>
</reference>
<evidence type="ECO:0000256" key="1">
    <source>
        <dbReference type="SAM" id="SignalP"/>
    </source>
</evidence>
<evidence type="ECO:0000313" key="2">
    <source>
        <dbReference type="EnsemblMetazoa" id="PPA35347.1"/>
    </source>
</evidence>
<protein>
    <recommendedName>
        <fullName evidence="4">UPAR/Ly6 domain-containing protein</fullName>
    </recommendedName>
</protein>
<feature type="signal peptide" evidence="1">
    <location>
        <begin position="1"/>
        <end position="16"/>
    </location>
</feature>
<name>A0A8R1UNY6_PRIPA</name>
<sequence>MLKVLLLASLLPACYHDKPVTRTLLGTKLTVVTLSNPDKKEIIQLGCMSDEECAKGTNKPGCQYGIVFTVNICKSVKCCKGDLCNSSNSHSSLILIAIFILAISFLSK</sequence>